<evidence type="ECO:0000313" key="2">
    <source>
        <dbReference type="Proteomes" id="UP000009168"/>
    </source>
</evidence>
<protein>
    <submittedName>
        <fullName evidence="1">Uncharacterized protein</fullName>
    </submittedName>
</protein>
<dbReference type="Proteomes" id="UP000009168">
    <property type="component" value="Unassembled WGS sequence"/>
</dbReference>
<proteinExistence type="predicted"/>
<dbReference type="AlphaFoldDB" id="W7X5I9"/>
<dbReference type="KEGG" id="tet:TTHERM_000051839"/>
<evidence type="ECO:0000313" key="1">
    <source>
        <dbReference type="EMBL" id="EWS74635.1"/>
    </source>
</evidence>
<organism evidence="1 2">
    <name type="scientific">Tetrahymena thermophila (strain SB210)</name>
    <dbReference type="NCBI Taxonomy" id="312017"/>
    <lineage>
        <taxon>Eukaryota</taxon>
        <taxon>Sar</taxon>
        <taxon>Alveolata</taxon>
        <taxon>Ciliophora</taxon>
        <taxon>Intramacronucleata</taxon>
        <taxon>Oligohymenophorea</taxon>
        <taxon>Hymenostomatida</taxon>
        <taxon>Tetrahymenina</taxon>
        <taxon>Tetrahymenidae</taxon>
        <taxon>Tetrahymena</taxon>
    </lineage>
</organism>
<gene>
    <name evidence="1" type="ORF">TTHERM_000051839</name>
</gene>
<dbReference type="EMBL" id="GG662712">
    <property type="protein sequence ID" value="EWS74635.1"/>
    <property type="molecule type" value="Genomic_DNA"/>
</dbReference>
<keyword evidence="2" id="KW-1185">Reference proteome</keyword>
<dbReference type="GeneID" id="24437007"/>
<sequence>MKFLTINIQKDKFIFQSIKQLKQESSLFLQKKKVKIEYFQSIFQKSNTFQINQTNLEKTKVHKNYSYINYHSIQISNDVKKAIRQRFNSKQELQQKCDKLNRIQQFFYFMYNKMNNTIEFFKQQLQKGKENKLIKFKLCIEETKYQLINPKVLSQRSEDVFIRKSIQIKFQLQHLLLKILLMTSSEASKLSLFKTNYISPYQHKSNQIRQFNFLI</sequence>
<dbReference type="InParanoid" id="W7X5I9"/>
<accession>W7X5I9</accession>
<dbReference type="RefSeq" id="XP_012652857.1">
    <property type="nucleotide sequence ID" value="XM_012797403.1"/>
</dbReference>
<reference evidence="2" key="1">
    <citation type="journal article" date="2006" name="PLoS Biol.">
        <title>Macronuclear genome sequence of the ciliate Tetrahymena thermophila, a model eukaryote.</title>
        <authorList>
            <person name="Eisen J.A."/>
            <person name="Coyne R.S."/>
            <person name="Wu M."/>
            <person name="Wu D."/>
            <person name="Thiagarajan M."/>
            <person name="Wortman J.R."/>
            <person name="Badger J.H."/>
            <person name="Ren Q."/>
            <person name="Amedeo P."/>
            <person name="Jones K.M."/>
            <person name="Tallon L.J."/>
            <person name="Delcher A.L."/>
            <person name="Salzberg S.L."/>
            <person name="Silva J.C."/>
            <person name="Haas B.J."/>
            <person name="Majoros W.H."/>
            <person name="Farzad M."/>
            <person name="Carlton J.M."/>
            <person name="Smith R.K. Jr."/>
            <person name="Garg J."/>
            <person name="Pearlman R.E."/>
            <person name="Karrer K.M."/>
            <person name="Sun L."/>
            <person name="Manning G."/>
            <person name="Elde N.C."/>
            <person name="Turkewitz A.P."/>
            <person name="Asai D.J."/>
            <person name="Wilkes D.E."/>
            <person name="Wang Y."/>
            <person name="Cai H."/>
            <person name="Collins K."/>
            <person name="Stewart B.A."/>
            <person name="Lee S.R."/>
            <person name="Wilamowska K."/>
            <person name="Weinberg Z."/>
            <person name="Ruzzo W.L."/>
            <person name="Wloga D."/>
            <person name="Gaertig J."/>
            <person name="Frankel J."/>
            <person name="Tsao C.-C."/>
            <person name="Gorovsky M.A."/>
            <person name="Keeling P.J."/>
            <person name="Waller R.F."/>
            <person name="Patron N.J."/>
            <person name="Cherry J.M."/>
            <person name="Stover N.A."/>
            <person name="Krieger C.J."/>
            <person name="del Toro C."/>
            <person name="Ryder H.F."/>
            <person name="Williamson S.C."/>
            <person name="Barbeau R.A."/>
            <person name="Hamilton E.P."/>
            <person name="Orias E."/>
        </authorList>
    </citation>
    <scope>NUCLEOTIDE SEQUENCE [LARGE SCALE GENOMIC DNA]</scope>
    <source>
        <strain evidence="2">SB210</strain>
    </source>
</reference>
<name>W7X5I9_TETTS</name>